<comment type="subcellular location">
    <subcellularLocation>
        <location evidence="1">Cell envelope</location>
    </subcellularLocation>
</comment>
<dbReference type="GO" id="GO:0016853">
    <property type="term" value="F:isomerase activity"/>
    <property type="evidence" value="ECO:0007669"/>
    <property type="project" value="UniProtKB-KW"/>
</dbReference>
<keyword evidence="3" id="KW-1015">Disulfide bond</keyword>
<evidence type="ECO:0000256" key="1">
    <source>
        <dbReference type="ARBA" id="ARBA00004196"/>
    </source>
</evidence>
<evidence type="ECO:0000259" key="6">
    <source>
        <dbReference type="PROSITE" id="PS51352"/>
    </source>
</evidence>
<dbReference type="Proteomes" id="UP000190888">
    <property type="component" value="Unassembled WGS sequence"/>
</dbReference>
<dbReference type="InterPro" id="IPR012336">
    <property type="entry name" value="Thioredoxin-like_fold"/>
</dbReference>
<keyword evidence="5" id="KW-0732">Signal</keyword>
<dbReference type="InterPro" id="IPR013766">
    <property type="entry name" value="Thioredoxin_domain"/>
</dbReference>
<evidence type="ECO:0000256" key="3">
    <source>
        <dbReference type="ARBA" id="ARBA00023157"/>
    </source>
</evidence>
<dbReference type="GO" id="GO:0030313">
    <property type="term" value="C:cell envelope"/>
    <property type="evidence" value="ECO:0007669"/>
    <property type="project" value="UniProtKB-SubCell"/>
</dbReference>
<evidence type="ECO:0000313" key="7">
    <source>
        <dbReference type="EMBL" id="SJZ98005.1"/>
    </source>
</evidence>
<sequence>MKRIAALLLVLLLLQFRPEAQEMQLTTITNHADENFYFYYHDSVAMGRPVVLHKGQTRLALTSPVLLLHANQDQIPYYVYPGEKLYVEKDKENRAVFSVKDDPVRSNELLLFKDMVAQTGKIYDGGRPEFYQKKVRTADSVQLFIQTIKRKEKSRLDFIESFRMQHSISQSFYKIAIQVVQCTAVKDLLLLYRNNIELLKRDKLFESYVNECIASLEKIGYAPNIFYLHAAMQSLSIHFDQVVPLDITDTNDFARKYAFAQTRFSGTMRDFLLATCLFRVLSPKFNNVQKSVADFNQHVKDNGYRNIIRDKAVSILKPVRPAGTGEMAITNGSSTTLSAFFEANKGKLILLDFWASWCAPCRSEMPASKKIQAQFSNKQIVFAYISIDQNKKDWLRAAAEEELHSYPASFLLENADTNSFVKANKITTIPRYILIGKDGKIIAGDAPRPSEPDLVTLIKKHL</sequence>
<gene>
    <name evidence="7" type="ORF">SAMN04488132_107112</name>
</gene>
<dbReference type="Gene3D" id="3.40.30.10">
    <property type="entry name" value="Glutaredoxin"/>
    <property type="match status" value="1"/>
</dbReference>
<organism evidence="7 8">
    <name type="scientific">Sediminibacterium ginsengisoli</name>
    <dbReference type="NCBI Taxonomy" id="413434"/>
    <lineage>
        <taxon>Bacteria</taxon>
        <taxon>Pseudomonadati</taxon>
        <taxon>Bacteroidota</taxon>
        <taxon>Chitinophagia</taxon>
        <taxon>Chitinophagales</taxon>
        <taxon>Chitinophagaceae</taxon>
        <taxon>Sediminibacterium</taxon>
    </lineage>
</organism>
<dbReference type="SUPFAM" id="SSF52833">
    <property type="entry name" value="Thioredoxin-like"/>
    <property type="match status" value="1"/>
</dbReference>
<evidence type="ECO:0000256" key="4">
    <source>
        <dbReference type="ARBA" id="ARBA00023284"/>
    </source>
</evidence>
<name>A0A1T4Q2F6_9BACT</name>
<keyword evidence="7" id="KW-0413">Isomerase</keyword>
<dbReference type="PANTHER" id="PTHR42852:SF6">
    <property type="entry name" value="THIOL:DISULFIDE INTERCHANGE PROTEIN DSBE"/>
    <property type="match status" value="1"/>
</dbReference>
<dbReference type="PROSITE" id="PS51352">
    <property type="entry name" value="THIOREDOXIN_2"/>
    <property type="match status" value="1"/>
</dbReference>
<keyword evidence="8" id="KW-1185">Reference proteome</keyword>
<keyword evidence="2" id="KW-0201">Cytochrome c-type biogenesis</keyword>
<dbReference type="AlphaFoldDB" id="A0A1T4Q2F6"/>
<accession>A0A1T4Q2F6</accession>
<dbReference type="GO" id="GO:0017004">
    <property type="term" value="P:cytochrome complex assembly"/>
    <property type="evidence" value="ECO:0007669"/>
    <property type="project" value="UniProtKB-KW"/>
</dbReference>
<feature type="domain" description="Thioredoxin" evidence="6">
    <location>
        <begin position="316"/>
        <end position="462"/>
    </location>
</feature>
<dbReference type="CDD" id="cd02966">
    <property type="entry name" value="TlpA_like_family"/>
    <property type="match status" value="1"/>
</dbReference>
<evidence type="ECO:0000256" key="5">
    <source>
        <dbReference type="SAM" id="SignalP"/>
    </source>
</evidence>
<protein>
    <submittedName>
        <fullName evidence="7">Thiol-disulfide isomerase or thioredoxin</fullName>
    </submittedName>
</protein>
<dbReference type="OrthoDB" id="743079at2"/>
<dbReference type="InterPro" id="IPR036249">
    <property type="entry name" value="Thioredoxin-like_sf"/>
</dbReference>
<dbReference type="STRING" id="413434.SAMN04488132_107112"/>
<dbReference type="PANTHER" id="PTHR42852">
    <property type="entry name" value="THIOL:DISULFIDE INTERCHANGE PROTEIN DSBE"/>
    <property type="match status" value="1"/>
</dbReference>
<proteinExistence type="predicted"/>
<dbReference type="EMBL" id="FUWH01000007">
    <property type="protein sequence ID" value="SJZ98005.1"/>
    <property type="molecule type" value="Genomic_DNA"/>
</dbReference>
<feature type="signal peptide" evidence="5">
    <location>
        <begin position="1"/>
        <end position="20"/>
    </location>
</feature>
<feature type="chain" id="PRO_5011984243" evidence="5">
    <location>
        <begin position="21"/>
        <end position="462"/>
    </location>
</feature>
<evidence type="ECO:0000313" key="8">
    <source>
        <dbReference type="Proteomes" id="UP000190888"/>
    </source>
</evidence>
<dbReference type="InterPro" id="IPR050553">
    <property type="entry name" value="Thioredoxin_ResA/DsbE_sf"/>
</dbReference>
<reference evidence="7 8" key="1">
    <citation type="submission" date="2017-02" db="EMBL/GenBank/DDBJ databases">
        <authorList>
            <person name="Peterson S.W."/>
        </authorList>
    </citation>
    <scope>NUCLEOTIDE SEQUENCE [LARGE SCALE GENOMIC DNA]</scope>
    <source>
        <strain evidence="7 8">DSM 22335</strain>
    </source>
</reference>
<keyword evidence="4" id="KW-0676">Redox-active center</keyword>
<dbReference type="Pfam" id="PF13905">
    <property type="entry name" value="Thioredoxin_8"/>
    <property type="match status" value="1"/>
</dbReference>
<dbReference type="RefSeq" id="WP_078831885.1">
    <property type="nucleotide sequence ID" value="NZ_FUWH01000007.1"/>
</dbReference>
<evidence type="ECO:0000256" key="2">
    <source>
        <dbReference type="ARBA" id="ARBA00022748"/>
    </source>
</evidence>